<accession>A0ABN8NSR5</accession>
<feature type="non-terminal residue" evidence="1">
    <location>
        <position position="1"/>
    </location>
</feature>
<keyword evidence="2" id="KW-1185">Reference proteome</keyword>
<sequence>LSGDFNLYVYDPCSIYAKRFNEILESCNLKQHIFDPVISDHCAVHCNLRVRKPHFTTKKVYYRKLLSLDIESFCVRYFDLSFATGSSC</sequence>
<proteinExistence type="predicted"/>
<evidence type="ECO:0000313" key="1">
    <source>
        <dbReference type="EMBL" id="CAH3120828.1"/>
    </source>
</evidence>
<dbReference type="Proteomes" id="UP001159405">
    <property type="component" value="Unassembled WGS sequence"/>
</dbReference>
<dbReference type="EMBL" id="CALNXK010000035">
    <property type="protein sequence ID" value="CAH3120828.1"/>
    <property type="molecule type" value="Genomic_DNA"/>
</dbReference>
<protein>
    <submittedName>
        <fullName evidence="1">Uncharacterized protein</fullName>
    </submittedName>
</protein>
<name>A0ABN8NSR5_9CNID</name>
<gene>
    <name evidence="1" type="ORF">PLOB_00028306</name>
</gene>
<organism evidence="1 2">
    <name type="scientific">Porites lobata</name>
    <dbReference type="NCBI Taxonomy" id="104759"/>
    <lineage>
        <taxon>Eukaryota</taxon>
        <taxon>Metazoa</taxon>
        <taxon>Cnidaria</taxon>
        <taxon>Anthozoa</taxon>
        <taxon>Hexacorallia</taxon>
        <taxon>Scleractinia</taxon>
        <taxon>Fungiina</taxon>
        <taxon>Poritidae</taxon>
        <taxon>Porites</taxon>
    </lineage>
</organism>
<evidence type="ECO:0000313" key="2">
    <source>
        <dbReference type="Proteomes" id="UP001159405"/>
    </source>
</evidence>
<comment type="caution">
    <text evidence="1">The sequence shown here is derived from an EMBL/GenBank/DDBJ whole genome shotgun (WGS) entry which is preliminary data.</text>
</comment>
<reference evidence="1 2" key="1">
    <citation type="submission" date="2022-05" db="EMBL/GenBank/DDBJ databases">
        <authorList>
            <consortium name="Genoscope - CEA"/>
            <person name="William W."/>
        </authorList>
    </citation>
    <scope>NUCLEOTIDE SEQUENCE [LARGE SCALE GENOMIC DNA]</scope>
</reference>